<keyword evidence="1" id="KW-1133">Transmembrane helix</keyword>
<feature type="transmembrane region" description="Helical" evidence="1">
    <location>
        <begin position="81"/>
        <end position="106"/>
    </location>
</feature>
<feature type="transmembrane region" description="Helical" evidence="1">
    <location>
        <begin position="335"/>
        <end position="361"/>
    </location>
</feature>
<feature type="transmembrane region" description="Helical" evidence="1">
    <location>
        <begin position="137"/>
        <end position="153"/>
    </location>
</feature>
<evidence type="ECO:0000313" key="3">
    <source>
        <dbReference type="Proteomes" id="UP000094707"/>
    </source>
</evidence>
<dbReference type="GO" id="GO:0015098">
    <property type="term" value="F:molybdate ion transmembrane transporter activity"/>
    <property type="evidence" value="ECO:0007669"/>
    <property type="project" value="InterPro"/>
</dbReference>
<feature type="transmembrane region" description="Helical" evidence="1">
    <location>
        <begin position="201"/>
        <end position="224"/>
    </location>
</feature>
<dbReference type="RefSeq" id="WP_071905812.1">
    <property type="nucleotide sequence ID" value="NZ_LT607756.1"/>
</dbReference>
<feature type="transmembrane region" description="Helical" evidence="1">
    <location>
        <begin position="282"/>
        <end position="300"/>
    </location>
</feature>
<dbReference type="OrthoDB" id="117479at2157"/>
<feature type="transmembrane region" description="Helical" evidence="1">
    <location>
        <begin position="159"/>
        <end position="180"/>
    </location>
</feature>
<protein>
    <submittedName>
        <fullName evidence="2">Molybdate transporter 1</fullName>
    </submittedName>
</protein>
<feature type="transmembrane region" description="Helical" evidence="1">
    <location>
        <begin position="244"/>
        <end position="270"/>
    </location>
</feature>
<organism evidence="2 3">
    <name type="scientific">Methanobacterium congolense</name>
    <dbReference type="NCBI Taxonomy" id="118062"/>
    <lineage>
        <taxon>Archaea</taxon>
        <taxon>Methanobacteriati</taxon>
        <taxon>Methanobacteriota</taxon>
        <taxon>Methanomada group</taxon>
        <taxon>Methanobacteria</taxon>
        <taxon>Methanobacteriales</taxon>
        <taxon>Methanobacteriaceae</taxon>
        <taxon>Methanobacterium</taxon>
    </lineage>
</organism>
<accession>A0A1D3KZI6</accession>
<keyword evidence="1" id="KW-0472">Membrane</keyword>
<dbReference type="Pfam" id="PF16983">
    <property type="entry name" value="MFS_MOT1"/>
    <property type="match status" value="2"/>
</dbReference>
<dbReference type="PANTHER" id="PTHR31970:SF9">
    <property type="entry name" value="MOLYBDATE TRANSPORTER 2"/>
    <property type="match status" value="1"/>
</dbReference>
<sequence>MKFGDYRFNLQELAGATGDYGTLLPLAIGYIVVCGLDPTGFLVMMGIATIVTGLYFKLPMPIEPMKALAVFAIASRWEPSLIYASGIAMGIVWLFIGATGLMTWFARITPKSVVQGIQASLALLLAIEALKFIQDGWILAIVSMIIILAFRNNKYAPAAIILLIMGIVMMFFQGTLLYIGGPHLTLPHPVSFSVDQIWGSLVAVGFAQIPLTATNAVIATAILIKEYFPEKTVSEKKISLSIGFMNVTLPFFGGMPLCHGAGGLAGQYYFGARTGGANIMEGIIYIILGLFFAGSIVVLFKGFPGAIIGAMMIMVSVGLLKFAKDLKPQRSVLPLIITVLGSLLANMAVGFVAGMVSHYILDRIFPEKLDIKS</sequence>
<dbReference type="Proteomes" id="UP000094707">
    <property type="component" value="Chromosome I"/>
</dbReference>
<dbReference type="GeneID" id="30411011"/>
<keyword evidence="1" id="KW-0812">Transmembrane</keyword>
<dbReference type="KEGG" id="mcub:MCBB_0147"/>
<dbReference type="InterPro" id="IPR031563">
    <property type="entry name" value="MOT1/MOT2"/>
</dbReference>
<keyword evidence="3" id="KW-1185">Reference proteome</keyword>
<evidence type="ECO:0000313" key="2">
    <source>
        <dbReference type="EMBL" id="SCG84735.1"/>
    </source>
</evidence>
<gene>
    <name evidence="2" type="primary">MOT1</name>
    <name evidence="2" type="ORF">MCBB_0147</name>
</gene>
<proteinExistence type="predicted"/>
<dbReference type="EMBL" id="LT607756">
    <property type="protein sequence ID" value="SCG84735.1"/>
    <property type="molecule type" value="Genomic_DNA"/>
</dbReference>
<dbReference type="STRING" id="118062.MCBB_0147"/>
<name>A0A1D3KZI6_9EURY</name>
<feature type="transmembrane region" description="Helical" evidence="1">
    <location>
        <begin position="306"/>
        <end position="323"/>
    </location>
</feature>
<dbReference type="PANTHER" id="PTHR31970">
    <property type="match status" value="1"/>
</dbReference>
<reference evidence="2 3" key="1">
    <citation type="submission" date="2016-08" db="EMBL/GenBank/DDBJ databases">
        <authorList>
            <person name="Seilhamer J.J."/>
        </authorList>
    </citation>
    <scope>NUCLEOTIDE SEQUENCE [LARGE SCALE GENOMIC DNA]</scope>
    <source>
        <strain evidence="2">Buetzberg</strain>
    </source>
</reference>
<evidence type="ECO:0000256" key="1">
    <source>
        <dbReference type="SAM" id="Phobius"/>
    </source>
</evidence>
<feature type="transmembrane region" description="Helical" evidence="1">
    <location>
        <begin position="27"/>
        <end position="56"/>
    </location>
</feature>
<dbReference type="AlphaFoldDB" id="A0A1D3KZI6"/>